<dbReference type="PIRSF" id="PIRSF016487">
    <property type="entry name" value="CYTH_UCP016487"/>
    <property type="match status" value="1"/>
</dbReference>
<protein>
    <submittedName>
        <fullName evidence="3">CYTH domain-containing protein</fullName>
    </submittedName>
</protein>
<dbReference type="InterPro" id="IPR023577">
    <property type="entry name" value="CYTH_domain"/>
</dbReference>
<dbReference type="CDD" id="cd07891">
    <property type="entry name" value="CYTH-like_CthTTM-like_1"/>
    <property type="match status" value="1"/>
</dbReference>
<name>A0A1I1NL10_9FLAO</name>
<dbReference type="SMART" id="SM01118">
    <property type="entry name" value="CYTH"/>
    <property type="match status" value="1"/>
</dbReference>
<dbReference type="Pfam" id="PF01928">
    <property type="entry name" value="CYTH"/>
    <property type="match status" value="1"/>
</dbReference>
<dbReference type="InterPro" id="IPR033469">
    <property type="entry name" value="CYTH-like_dom_sf"/>
</dbReference>
<dbReference type="OrthoDB" id="9805588at2"/>
<evidence type="ECO:0000256" key="1">
    <source>
        <dbReference type="PIRSR" id="PIRSR016487-1"/>
    </source>
</evidence>
<dbReference type="SUPFAM" id="SSF55154">
    <property type="entry name" value="CYTH-like phosphatases"/>
    <property type="match status" value="1"/>
</dbReference>
<dbReference type="AlphaFoldDB" id="A0A1I1NL10"/>
<sequence length="162" mass="18660">MIEIERKFLVTSNAFKTEAFKSTRIIQGYLNSNKNRAVRVRIKGEQGFLTIKGASSKNGLSRFEWEKEIPRKEAQELLNLCEPGVIDKTRYEVKVGPHIFEVDTFYGDNEGLIIAEVELKNENETFEKPNWLGEEVSGQIKYYNSQLSNTPFNTWDTSCNNL</sequence>
<evidence type="ECO:0000313" key="4">
    <source>
        <dbReference type="Proteomes" id="UP000199439"/>
    </source>
</evidence>
<dbReference type="Gene3D" id="2.40.320.10">
    <property type="entry name" value="Hypothetical Protein Pfu-838710-001"/>
    <property type="match status" value="1"/>
</dbReference>
<feature type="active site" description="Proton acceptor" evidence="1">
    <location>
        <position position="29"/>
    </location>
</feature>
<proteinExistence type="predicted"/>
<feature type="domain" description="CYTH" evidence="2">
    <location>
        <begin position="1"/>
        <end position="149"/>
    </location>
</feature>
<organism evidence="3 4">
    <name type="scientific">Algibacter pectinivorans</name>
    <dbReference type="NCBI Taxonomy" id="870482"/>
    <lineage>
        <taxon>Bacteria</taxon>
        <taxon>Pseudomonadati</taxon>
        <taxon>Bacteroidota</taxon>
        <taxon>Flavobacteriia</taxon>
        <taxon>Flavobacteriales</taxon>
        <taxon>Flavobacteriaceae</taxon>
        <taxon>Algibacter</taxon>
    </lineage>
</organism>
<dbReference type="EMBL" id="FOMI01000002">
    <property type="protein sequence ID" value="SFC98106.1"/>
    <property type="molecule type" value="Genomic_DNA"/>
</dbReference>
<dbReference type="InterPro" id="IPR012042">
    <property type="entry name" value="NeuTTM/CthTTM-like"/>
</dbReference>
<gene>
    <name evidence="3" type="ORF">SAMN04487987_102377</name>
</gene>
<dbReference type="RefSeq" id="WP_092849616.1">
    <property type="nucleotide sequence ID" value="NZ_FOMI01000002.1"/>
</dbReference>
<dbReference type="PANTHER" id="PTHR40114">
    <property type="entry name" value="SLR0698 PROTEIN"/>
    <property type="match status" value="1"/>
</dbReference>
<dbReference type="STRING" id="870482.SAMN04487987_102377"/>
<dbReference type="PANTHER" id="PTHR40114:SF1">
    <property type="entry name" value="SLR0698 PROTEIN"/>
    <property type="match status" value="1"/>
</dbReference>
<dbReference type="PROSITE" id="PS51707">
    <property type="entry name" value="CYTH"/>
    <property type="match status" value="1"/>
</dbReference>
<evidence type="ECO:0000313" key="3">
    <source>
        <dbReference type="EMBL" id="SFC98106.1"/>
    </source>
</evidence>
<evidence type="ECO:0000259" key="2">
    <source>
        <dbReference type="PROSITE" id="PS51707"/>
    </source>
</evidence>
<keyword evidence="4" id="KW-1185">Reference proteome</keyword>
<dbReference type="Proteomes" id="UP000199439">
    <property type="component" value="Unassembled WGS sequence"/>
</dbReference>
<accession>A0A1I1NL10</accession>
<reference evidence="4" key="1">
    <citation type="submission" date="2016-10" db="EMBL/GenBank/DDBJ databases">
        <authorList>
            <person name="Varghese N."/>
            <person name="Submissions S."/>
        </authorList>
    </citation>
    <scope>NUCLEOTIDE SEQUENCE [LARGE SCALE GENOMIC DNA]</scope>
    <source>
        <strain evidence="4">DSM 25730</strain>
    </source>
</reference>